<evidence type="ECO:0000313" key="2">
    <source>
        <dbReference type="EMBL" id="MCP8351981.1"/>
    </source>
</evidence>
<evidence type="ECO:0000256" key="1">
    <source>
        <dbReference type="SAM" id="Phobius"/>
    </source>
</evidence>
<dbReference type="EMBL" id="JAKUDN010000001">
    <property type="protein sequence ID" value="MCP8351981.1"/>
    <property type="molecule type" value="Genomic_DNA"/>
</dbReference>
<feature type="transmembrane region" description="Helical" evidence="1">
    <location>
        <begin position="6"/>
        <end position="27"/>
    </location>
</feature>
<evidence type="ECO:0008006" key="4">
    <source>
        <dbReference type="Google" id="ProtNLM"/>
    </source>
</evidence>
<reference evidence="2 3" key="1">
    <citation type="journal article" date="2022" name="Nat. Microbiol.">
        <title>The microbiome of a bacterivorous marine choanoflagellate contains a resource-demanding obligate bacterial associate.</title>
        <authorList>
            <person name="Needham D.M."/>
            <person name="Poirier C."/>
            <person name="Bachy C."/>
            <person name="George E.E."/>
            <person name="Wilken S."/>
            <person name="Yung C.C.M."/>
            <person name="Limardo A.J."/>
            <person name="Morando M."/>
            <person name="Sudek L."/>
            <person name="Malmstrom R.R."/>
            <person name="Keeling P.J."/>
            <person name="Santoro A.E."/>
            <person name="Worden A.Z."/>
        </authorList>
    </citation>
    <scope>NUCLEOTIDE SEQUENCE [LARGE SCALE GENOMIC DNA]</scope>
    <source>
        <strain evidence="2 3">Comchoano-2</strain>
    </source>
</reference>
<dbReference type="InterPro" id="IPR020011">
    <property type="entry name" value="FimV_C"/>
</dbReference>
<dbReference type="Gene3D" id="1.20.58.2200">
    <property type="match status" value="1"/>
</dbReference>
<name>A0ABT1L4U7_9GAMM</name>
<protein>
    <recommendedName>
        <fullName evidence="4">Tetratricopeptide repeat protein</fullName>
    </recommendedName>
</protein>
<sequence length="98" mass="10834">MILSPAESFTLIAASLSISALIVIAVFREHATTSTWCHVGKDEYNFMGSEDSEQSRLDLAEAFIDIGQTSEAQTILNELHQSPNPITKERAKQLLRSI</sequence>
<dbReference type="Proteomes" id="UP001320768">
    <property type="component" value="Unassembled WGS sequence"/>
</dbReference>
<keyword evidence="1" id="KW-0812">Transmembrane</keyword>
<proteinExistence type="predicted"/>
<evidence type="ECO:0000313" key="3">
    <source>
        <dbReference type="Proteomes" id="UP001320768"/>
    </source>
</evidence>
<comment type="caution">
    <text evidence="2">The sequence shown here is derived from an EMBL/GenBank/DDBJ whole genome shotgun (WGS) entry which is preliminary data.</text>
</comment>
<keyword evidence="1" id="KW-1133">Transmembrane helix</keyword>
<organism evidence="2 3">
    <name type="scientific">Candidatus Synchoanobacter obligatus</name>
    <dbReference type="NCBI Taxonomy" id="2919597"/>
    <lineage>
        <taxon>Bacteria</taxon>
        <taxon>Pseudomonadati</taxon>
        <taxon>Pseudomonadota</taxon>
        <taxon>Gammaproteobacteria</taxon>
        <taxon>Candidatus Comchoanobacterales</taxon>
        <taxon>Candidatus Comchoanobacteraceae</taxon>
        <taxon>Candidatus Synchoanobacter</taxon>
    </lineage>
</organism>
<keyword evidence="1" id="KW-0472">Membrane</keyword>
<dbReference type="RefSeq" id="WP_258569087.1">
    <property type="nucleotide sequence ID" value="NZ_JAKUDN010000001.1"/>
</dbReference>
<dbReference type="NCBIfam" id="TIGR03504">
    <property type="entry name" value="FimV_Cterm"/>
    <property type="match status" value="1"/>
</dbReference>
<keyword evidence="3" id="KW-1185">Reference proteome</keyword>
<dbReference type="InterPro" id="IPR038440">
    <property type="entry name" value="FimV_C_sf"/>
</dbReference>
<gene>
    <name evidence="2" type="ORF">MKS91_01565</name>
</gene>
<accession>A0ABT1L4U7</accession>